<organism evidence="2 3">
    <name type="scientific">Cephus cinctus</name>
    <name type="common">Wheat stem sawfly</name>
    <dbReference type="NCBI Taxonomy" id="211228"/>
    <lineage>
        <taxon>Eukaryota</taxon>
        <taxon>Metazoa</taxon>
        <taxon>Ecdysozoa</taxon>
        <taxon>Arthropoda</taxon>
        <taxon>Hexapoda</taxon>
        <taxon>Insecta</taxon>
        <taxon>Pterygota</taxon>
        <taxon>Neoptera</taxon>
        <taxon>Endopterygota</taxon>
        <taxon>Hymenoptera</taxon>
        <taxon>Cephoidea</taxon>
        <taxon>Cephidae</taxon>
        <taxon>Cephus</taxon>
    </lineage>
</organism>
<evidence type="ECO:0000313" key="2">
    <source>
        <dbReference type="Proteomes" id="UP000694920"/>
    </source>
</evidence>
<feature type="signal peptide" evidence="1">
    <location>
        <begin position="1"/>
        <end position="19"/>
    </location>
</feature>
<dbReference type="GeneID" id="107266341"/>
<dbReference type="Proteomes" id="UP000694920">
    <property type="component" value="Unplaced"/>
</dbReference>
<dbReference type="AlphaFoldDB" id="A0AAJ7FHL2"/>
<evidence type="ECO:0000256" key="1">
    <source>
        <dbReference type="SAM" id="SignalP"/>
    </source>
</evidence>
<dbReference type="KEGG" id="ccin:107266341"/>
<protein>
    <submittedName>
        <fullName evidence="3">Uncharacterized protein LOC107266341</fullName>
    </submittedName>
</protein>
<keyword evidence="1" id="KW-0732">Signal</keyword>
<name>A0AAJ7FHL2_CEPCN</name>
<gene>
    <name evidence="3" type="primary">LOC107266341</name>
</gene>
<reference evidence="3" key="1">
    <citation type="submission" date="2025-08" db="UniProtKB">
        <authorList>
            <consortium name="RefSeq"/>
        </authorList>
    </citation>
    <scope>IDENTIFICATION</scope>
</reference>
<sequence>MCQIWKIFLVGVFVGSSQGQFDFGSDWTGGLFHDINGFGTKINDDISNLNQQIQQDVQKQINDVNKEILDEIAKAQKDGTMTSSGQSVSVSNINGRQRTFISGHTKSGQLYYRETEEQVINNILHHTDRVYDKNKKIIRETSYTLDLSNPNAKPVPVNSKSD</sequence>
<feature type="chain" id="PRO_5042466596" evidence="1">
    <location>
        <begin position="20"/>
        <end position="162"/>
    </location>
</feature>
<proteinExistence type="predicted"/>
<dbReference type="RefSeq" id="XP_015592206.1">
    <property type="nucleotide sequence ID" value="XM_015736720.2"/>
</dbReference>
<keyword evidence="2" id="KW-1185">Reference proteome</keyword>
<accession>A0AAJ7FHL2</accession>
<evidence type="ECO:0000313" key="3">
    <source>
        <dbReference type="RefSeq" id="XP_015592206.1"/>
    </source>
</evidence>